<feature type="coiled-coil region" evidence="1">
    <location>
        <begin position="247"/>
        <end position="278"/>
    </location>
</feature>
<sequence length="518" mass="60903">IFLKAVVILTSILAFSHASAQNYEIEKYLNYYDLELERLISHSEYARDYEKFRSMLEIRYNVLKAVWESDRDRLKEIARETGDKEEAVDDLDKKYDEWEKRSEKRISRSKAEYIAGQSAPDTGEMEVTRLELIFLFSEKYEEFVTELTGESHELTDGELFQDFKSGLISGYREKAQKLDNLSDLQYEALKLELKGSYQGEGIEAEHFDEALEREKRGMLYERKLFLTQLLNTYVNRGYRDLVTDRSSLRMEMEKDRAARAAEELQDRVNQELDKSISEKLNSLLREEVLTAEDAFAISGKAKDVYDEGLNIWERAAADLVRRENAWYSNYNEIYNEGVTAWADALSVLKQKREEWDEEFSGRIESGLANWEEVFSEAGEAKETLVSNYIRYKEDRERDLNSYIGRLEDTLMYGSGSISQIDRYTDEFNMMIQDSLRYFTDKELAPNQLDGLVELFSSYKGKEASFWQPDMDMSNLFDFRTKDLRVWIFFRKRKINSRRDKIVDGPRYDLISKEDLTNG</sequence>
<proteinExistence type="predicted"/>
<reference evidence="2" key="1">
    <citation type="journal article" date="2015" name="Nature">
        <title>Complex archaea that bridge the gap between prokaryotes and eukaryotes.</title>
        <authorList>
            <person name="Spang A."/>
            <person name="Saw J.H."/>
            <person name="Jorgensen S.L."/>
            <person name="Zaremba-Niedzwiedzka K."/>
            <person name="Martijn J."/>
            <person name="Lind A.E."/>
            <person name="van Eijk R."/>
            <person name="Schleper C."/>
            <person name="Guy L."/>
            <person name="Ettema T.J."/>
        </authorList>
    </citation>
    <scope>NUCLEOTIDE SEQUENCE</scope>
</reference>
<gene>
    <name evidence="2" type="ORF">LCGC14_2445270</name>
</gene>
<evidence type="ECO:0000256" key="1">
    <source>
        <dbReference type="SAM" id="Coils"/>
    </source>
</evidence>
<organism evidence="2">
    <name type="scientific">marine sediment metagenome</name>
    <dbReference type="NCBI Taxonomy" id="412755"/>
    <lineage>
        <taxon>unclassified sequences</taxon>
        <taxon>metagenomes</taxon>
        <taxon>ecological metagenomes</taxon>
    </lineage>
</organism>
<keyword evidence="1" id="KW-0175">Coiled coil</keyword>
<evidence type="ECO:0000313" key="2">
    <source>
        <dbReference type="EMBL" id="KKL21457.1"/>
    </source>
</evidence>
<name>A0A0F9C585_9ZZZZ</name>
<accession>A0A0F9C585</accession>
<protein>
    <submittedName>
        <fullName evidence="2">Uncharacterized protein</fullName>
    </submittedName>
</protein>
<comment type="caution">
    <text evidence="2">The sequence shown here is derived from an EMBL/GenBank/DDBJ whole genome shotgun (WGS) entry which is preliminary data.</text>
</comment>
<feature type="non-terminal residue" evidence="2">
    <location>
        <position position="518"/>
    </location>
</feature>
<dbReference type="EMBL" id="LAZR01037723">
    <property type="protein sequence ID" value="KKL21457.1"/>
    <property type="molecule type" value="Genomic_DNA"/>
</dbReference>
<feature type="non-terminal residue" evidence="2">
    <location>
        <position position="1"/>
    </location>
</feature>
<dbReference type="AlphaFoldDB" id="A0A0F9C585"/>